<gene>
    <name evidence="1" type="ordered locus">CLJU_c14610</name>
</gene>
<protein>
    <submittedName>
        <fullName evidence="1">Uncharacterized protein</fullName>
    </submittedName>
</protein>
<dbReference type="EMBL" id="CP001666">
    <property type="protein sequence ID" value="ADK14529.1"/>
    <property type="molecule type" value="Genomic_DNA"/>
</dbReference>
<dbReference type="HOGENOM" id="CLU_3116362_0_0_9"/>
<dbReference type="Proteomes" id="UP000001656">
    <property type="component" value="Chromosome"/>
</dbReference>
<sequence length="50" mass="5823">MCLLNIYMSINKIINTRLKSNDDVQEYKLATGFNIEPPLLDNYLNVLYTV</sequence>
<evidence type="ECO:0000313" key="2">
    <source>
        <dbReference type="Proteomes" id="UP000001656"/>
    </source>
</evidence>
<dbReference type="KEGG" id="clj:CLJU_c14610"/>
<evidence type="ECO:0000313" key="1">
    <source>
        <dbReference type="EMBL" id="ADK14529.1"/>
    </source>
</evidence>
<dbReference type="AlphaFoldDB" id="D8GSV9"/>
<proteinExistence type="predicted"/>
<accession>D8GSV9</accession>
<name>D8GSV9_CLOLD</name>
<reference evidence="1 2" key="1">
    <citation type="journal article" date="2010" name="Proc. Natl. Acad. Sci. U.S.A.">
        <title>Clostridium ljungdahlii represents a microbial production platform based on syngas.</title>
        <authorList>
            <person name="Kopke M."/>
            <person name="Held C."/>
            <person name="Hujer S."/>
            <person name="Liesegang H."/>
            <person name="Wiezer A."/>
            <person name="Wollherr A."/>
            <person name="Ehrenreich A."/>
            <person name="Liebl W."/>
            <person name="Gottschalk G."/>
            <person name="Durre P."/>
        </authorList>
    </citation>
    <scope>NUCLEOTIDE SEQUENCE [LARGE SCALE GENOMIC DNA]</scope>
    <source>
        <strain evidence="2">ATCC 55383 / DSM 13528 / PETC</strain>
    </source>
</reference>
<organism evidence="1 2">
    <name type="scientific">Clostridium ljungdahlii (strain ATCC 55383 / DSM 13528 / PETC)</name>
    <dbReference type="NCBI Taxonomy" id="748727"/>
    <lineage>
        <taxon>Bacteria</taxon>
        <taxon>Bacillati</taxon>
        <taxon>Bacillota</taxon>
        <taxon>Clostridia</taxon>
        <taxon>Eubacteriales</taxon>
        <taxon>Clostridiaceae</taxon>
        <taxon>Clostridium</taxon>
    </lineage>
</organism>